<evidence type="ECO:0000313" key="1">
    <source>
        <dbReference type="EMBL" id="TKC08541.1"/>
    </source>
</evidence>
<dbReference type="OrthoDB" id="712917at2"/>
<comment type="caution">
    <text evidence="1">The sequence shown here is derived from an EMBL/GenBank/DDBJ whole genome shotgun (WGS) entry which is preliminary data.</text>
</comment>
<proteinExistence type="predicted"/>
<gene>
    <name evidence="1" type="ORF">FA047_00110</name>
</gene>
<organism evidence="1 2">
    <name type="scientific">Pedobacter frigoris</name>
    <dbReference type="NCBI Taxonomy" id="2571272"/>
    <lineage>
        <taxon>Bacteria</taxon>
        <taxon>Pseudomonadati</taxon>
        <taxon>Bacteroidota</taxon>
        <taxon>Sphingobacteriia</taxon>
        <taxon>Sphingobacteriales</taxon>
        <taxon>Sphingobacteriaceae</taxon>
        <taxon>Pedobacter</taxon>
    </lineage>
</organism>
<sequence length="145" mass="16941">MKRSKVPTPYILIKASTTSKWDEVTFAIIHLTTDWISRMAERVAAVSQFKANKEFFCQVYWDAPLGYYTGTLPGSLLDKILRRHEDYIYITLEAVEESTLPRPVNKLDVHQLFVTKNGIAHYRGYNRYTGEEFRTEEFNLSKLIQ</sequence>
<name>A0A4U1CL79_9SPHI</name>
<dbReference type="AlphaFoldDB" id="A0A4U1CL79"/>
<keyword evidence="2" id="KW-1185">Reference proteome</keyword>
<accession>A0A4U1CL79</accession>
<evidence type="ECO:0000313" key="2">
    <source>
        <dbReference type="Proteomes" id="UP000307244"/>
    </source>
</evidence>
<protein>
    <submittedName>
        <fullName evidence="1">Uncharacterized protein</fullName>
    </submittedName>
</protein>
<dbReference type="EMBL" id="SWBQ01000001">
    <property type="protein sequence ID" value="TKC08541.1"/>
    <property type="molecule type" value="Genomic_DNA"/>
</dbReference>
<dbReference type="RefSeq" id="WP_136833963.1">
    <property type="nucleotide sequence ID" value="NZ_SWBQ01000001.1"/>
</dbReference>
<reference evidence="1 2" key="1">
    <citation type="submission" date="2019-04" db="EMBL/GenBank/DDBJ databases">
        <title>Pedobacter sp. RP-3-15 sp. nov., isolated from Arctic soil.</title>
        <authorList>
            <person name="Dahal R.H."/>
            <person name="Kim D.-U."/>
        </authorList>
    </citation>
    <scope>NUCLEOTIDE SEQUENCE [LARGE SCALE GENOMIC DNA]</scope>
    <source>
        <strain evidence="1 2">RP-3-15</strain>
    </source>
</reference>
<dbReference type="Proteomes" id="UP000307244">
    <property type="component" value="Unassembled WGS sequence"/>
</dbReference>